<dbReference type="EMBL" id="JACBZO010000001">
    <property type="protein sequence ID" value="NYI42580.1"/>
    <property type="molecule type" value="Genomic_DNA"/>
</dbReference>
<evidence type="ECO:0000313" key="10">
    <source>
        <dbReference type="EMBL" id="NYI42580.1"/>
    </source>
</evidence>
<dbReference type="RefSeq" id="WP_062074380.1">
    <property type="nucleotide sequence ID" value="NZ_BBRC01000002.1"/>
</dbReference>
<dbReference type="NCBIfam" id="TIGR00589">
    <property type="entry name" value="ogt"/>
    <property type="match status" value="1"/>
</dbReference>
<dbReference type="EC" id="2.1.1.63" evidence="3"/>
<keyword evidence="5 10" id="KW-0808">Transferase</keyword>
<dbReference type="PROSITE" id="PS00374">
    <property type="entry name" value="MGMT"/>
    <property type="match status" value="1"/>
</dbReference>
<evidence type="ECO:0000256" key="6">
    <source>
        <dbReference type="ARBA" id="ARBA00022763"/>
    </source>
</evidence>
<gene>
    <name evidence="10" type="ORF">BKA03_002699</name>
</gene>
<dbReference type="Proteomes" id="UP000547973">
    <property type="component" value="Unassembled WGS sequence"/>
</dbReference>
<evidence type="ECO:0000256" key="2">
    <source>
        <dbReference type="ARBA" id="ARBA00008711"/>
    </source>
</evidence>
<dbReference type="Gene3D" id="1.10.10.10">
    <property type="entry name" value="Winged helix-like DNA-binding domain superfamily/Winged helix DNA-binding domain"/>
    <property type="match status" value="1"/>
</dbReference>
<evidence type="ECO:0000256" key="7">
    <source>
        <dbReference type="ARBA" id="ARBA00023204"/>
    </source>
</evidence>
<keyword evidence="6" id="KW-0227">DNA damage</keyword>
<dbReference type="PANTHER" id="PTHR10815">
    <property type="entry name" value="METHYLATED-DNA--PROTEIN-CYSTEINE METHYLTRANSFERASE"/>
    <property type="match status" value="1"/>
</dbReference>
<dbReference type="InterPro" id="IPR036217">
    <property type="entry name" value="MethylDNA_cys_MeTrfase_DNAb"/>
</dbReference>
<comment type="catalytic activity">
    <reaction evidence="1">
        <text>a 4-O-methyl-thymidine in DNA + L-cysteinyl-[protein] = a thymidine in DNA + S-methyl-L-cysteinyl-[protein]</text>
        <dbReference type="Rhea" id="RHEA:53428"/>
        <dbReference type="Rhea" id="RHEA-COMP:10131"/>
        <dbReference type="Rhea" id="RHEA-COMP:10132"/>
        <dbReference type="Rhea" id="RHEA-COMP:13555"/>
        <dbReference type="Rhea" id="RHEA-COMP:13556"/>
        <dbReference type="ChEBI" id="CHEBI:29950"/>
        <dbReference type="ChEBI" id="CHEBI:82612"/>
        <dbReference type="ChEBI" id="CHEBI:137386"/>
        <dbReference type="ChEBI" id="CHEBI:137387"/>
        <dbReference type="EC" id="2.1.1.63"/>
    </reaction>
</comment>
<keyword evidence="4 10" id="KW-0489">Methyltransferase</keyword>
<dbReference type="FunFam" id="1.10.10.10:FF:000214">
    <property type="entry name" value="Methylated-DNA--protein-cysteine methyltransferase"/>
    <property type="match status" value="1"/>
</dbReference>
<dbReference type="PANTHER" id="PTHR10815:SF5">
    <property type="entry name" value="METHYLATED-DNA--PROTEIN-CYSTEINE METHYLTRANSFERASE"/>
    <property type="match status" value="1"/>
</dbReference>
<evidence type="ECO:0000256" key="1">
    <source>
        <dbReference type="ARBA" id="ARBA00001286"/>
    </source>
</evidence>
<dbReference type="AlphaFoldDB" id="A0A7Y9ZEN2"/>
<comment type="catalytic activity">
    <reaction evidence="8">
        <text>a 6-O-methyl-2'-deoxyguanosine in DNA + L-cysteinyl-[protein] = S-methyl-L-cysteinyl-[protein] + a 2'-deoxyguanosine in DNA</text>
        <dbReference type="Rhea" id="RHEA:24000"/>
        <dbReference type="Rhea" id="RHEA-COMP:10131"/>
        <dbReference type="Rhea" id="RHEA-COMP:10132"/>
        <dbReference type="Rhea" id="RHEA-COMP:11367"/>
        <dbReference type="Rhea" id="RHEA-COMP:11368"/>
        <dbReference type="ChEBI" id="CHEBI:29950"/>
        <dbReference type="ChEBI" id="CHEBI:82612"/>
        <dbReference type="ChEBI" id="CHEBI:85445"/>
        <dbReference type="ChEBI" id="CHEBI:85448"/>
        <dbReference type="EC" id="2.1.1.63"/>
    </reaction>
</comment>
<evidence type="ECO:0000256" key="8">
    <source>
        <dbReference type="ARBA" id="ARBA00049348"/>
    </source>
</evidence>
<evidence type="ECO:0000259" key="9">
    <source>
        <dbReference type="Pfam" id="PF01035"/>
    </source>
</evidence>
<sequence>MTTYTVETLDTPDGPFTLVENPEGAVVAAGWSADVEGVAGRARLAPADLTAGACRASAAVRAFYAGDVEAPARVPVAQHGTAFQRAVWTALREIPRGEVRRYGELAAELGSPGASRAVGAACGRNAVALFVPCHRVVGASGSLTGFAWGVEVKRELLTREGATV</sequence>
<dbReference type="InterPro" id="IPR014048">
    <property type="entry name" value="MethylDNA_cys_MeTrfase_DNA-bd"/>
</dbReference>
<reference evidence="10 11" key="1">
    <citation type="submission" date="2020-07" db="EMBL/GenBank/DDBJ databases">
        <title>Sequencing the genomes of 1000 actinobacteria strains.</title>
        <authorList>
            <person name="Klenk H.-P."/>
        </authorList>
    </citation>
    <scope>NUCLEOTIDE SEQUENCE [LARGE SCALE GENOMIC DNA]</scope>
    <source>
        <strain evidence="10 11">DSM 19970</strain>
    </source>
</reference>
<dbReference type="GO" id="GO:0032259">
    <property type="term" value="P:methylation"/>
    <property type="evidence" value="ECO:0007669"/>
    <property type="project" value="UniProtKB-KW"/>
</dbReference>
<dbReference type="OrthoDB" id="9802228at2"/>
<dbReference type="Pfam" id="PF01035">
    <property type="entry name" value="DNA_binding_1"/>
    <property type="match status" value="1"/>
</dbReference>
<keyword evidence="7" id="KW-0234">DNA repair</keyword>
<dbReference type="GO" id="GO:0006281">
    <property type="term" value="P:DNA repair"/>
    <property type="evidence" value="ECO:0007669"/>
    <property type="project" value="UniProtKB-KW"/>
</dbReference>
<accession>A0A7Y9ZEN2</accession>
<comment type="caution">
    <text evidence="10">The sequence shown here is derived from an EMBL/GenBank/DDBJ whole genome shotgun (WGS) entry which is preliminary data.</text>
</comment>
<evidence type="ECO:0000256" key="3">
    <source>
        <dbReference type="ARBA" id="ARBA00011918"/>
    </source>
</evidence>
<proteinExistence type="inferred from homology"/>
<evidence type="ECO:0000256" key="5">
    <source>
        <dbReference type="ARBA" id="ARBA00022679"/>
    </source>
</evidence>
<keyword evidence="11" id="KW-1185">Reference proteome</keyword>
<dbReference type="CDD" id="cd06445">
    <property type="entry name" value="ATase"/>
    <property type="match status" value="1"/>
</dbReference>
<protein>
    <recommendedName>
        <fullName evidence="3">methylated-DNA--[protein]-cysteine S-methyltransferase</fullName>
        <ecNumber evidence="3">2.1.1.63</ecNumber>
    </recommendedName>
</protein>
<name>A0A7Y9ZEN2_9MICO</name>
<feature type="domain" description="Methylated-DNA-[protein]-cysteine S-methyltransferase DNA binding" evidence="9">
    <location>
        <begin position="82"/>
        <end position="162"/>
    </location>
</feature>
<dbReference type="GO" id="GO:0003908">
    <property type="term" value="F:methylated-DNA-[protein]-cysteine S-methyltransferase activity"/>
    <property type="evidence" value="ECO:0007669"/>
    <property type="project" value="UniProtKB-EC"/>
</dbReference>
<comment type="similarity">
    <text evidence="2">Belongs to the MGMT family.</text>
</comment>
<organism evidence="10 11">
    <name type="scientific">Demequina lutea</name>
    <dbReference type="NCBI Taxonomy" id="431489"/>
    <lineage>
        <taxon>Bacteria</taxon>
        <taxon>Bacillati</taxon>
        <taxon>Actinomycetota</taxon>
        <taxon>Actinomycetes</taxon>
        <taxon>Micrococcales</taxon>
        <taxon>Demequinaceae</taxon>
        <taxon>Demequina</taxon>
    </lineage>
</organism>
<dbReference type="InterPro" id="IPR036388">
    <property type="entry name" value="WH-like_DNA-bd_sf"/>
</dbReference>
<dbReference type="InterPro" id="IPR001497">
    <property type="entry name" value="MethylDNA_cys_MeTrfase_AS"/>
</dbReference>
<evidence type="ECO:0000256" key="4">
    <source>
        <dbReference type="ARBA" id="ARBA00022603"/>
    </source>
</evidence>
<dbReference type="SUPFAM" id="SSF46767">
    <property type="entry name" value="Methylated DNA-protein cysteine methyltransferase, C-terminal domain"/>
    <property type="match status" value="1"/>
</dbReference>
<evidence type="ECO:0000313" key="11">
    <source>
        <dbReference type="Proteomes" id="UP000547973"/>
    </source>
</evidence>